<sequence>MGLLIVGIIATLIQYTIQAAINDKQTIEEYPNEVIYVPIIDDEFSNEMFYDINSDPIVRSGYRIKQLNKVNENRNIKVLAISIQTTLTAYIVRNEDDSYYDDYDVLRHKSDDNDDDSNQIAPRSENIQRDKIQAYISTLTADQIARITNIMKKKNQKTKLNHNVGMLNSSQRNEKMLNSLMSALKDFVDLLDEKKYKEKYSSQNSYV</sequence>
<proteinExistence type="predicted"/>
<protein>
    <submittedName>
        <fullName evidence="2">Uncharacterized protein</fullName>
    </submittedName>
</protein>
<comment type="caution">
    <text evidence="2">The sequence shown here is derived from an EMBL/GenBank/DDBJ whole genome shotgun (WGS) entry which is preliminary data.</text>
</comment>
<evidence type="ECO:0000313" key="3">
    <source>
        <dbReference type="Proteomes" id="UP001153954"/>
    </source>
</evidence>
<feature type="signal peptide" evidence="1">
    <location>
        <begin position="1"/>
        <end position="19"/>
    </location>
</feature>
<gene>
    <name evidence="2" type="ORF">EEDITHA_LOCUS781</name>
</gene>
<dbReference type="AlphaFoldDB" id="A0AAU9TF62"/>
<organism evidence="2 3">
    <name type="scientific">Euphydryas editha</name>
    <name type="common">Edith's checkerspot</name>
    <dbReference type="NCBI Taxonomy" id="104508"/>
    <lineage>
        <taxon>Eukaryota</taxon>
        <taxon>Metazoa</taxon>
        <taxon>Ecdysozoa</taxon>
        <taxon>Arthropoda</taxon>
        <taxon>Hexapoda</taxon>
        <taxon>Insecta</taxon>
        <taxon>Pterygota</taxon>
        <taxon>Neoptera</taxon>
        <taxon>Endopterygota</taxon>
        <taxon>Lepidoptera</taxon>
        <taxon>Glossata</taxon>
        <taxon>Ditrysia</taxon>
        <taxon>Papilionoidea</taxon>
        <taxon>Nymphalidae</taxon>
        <taxon>Nymphalinae</taxon>
        <taxon>Euphydryas</taxon>
    </lineage>
</organism>
<evidence type="ECO:0000256" key="1">
    <source>
        <dbReference type="SAM" id="SignalP"/>
    </source>
</evidence>
<dbReference type="EMBL" id="CAKOGL010000002">
    <property type="protein sequence ID" value="CAH2084187.1"/>
    <property type="molecule type" value="Genomic_DNA"/>
</dbReference>
<reference evidence="2" key="1">
    <citation type="submission" date="2022-03" db="EMBL/GenBank/DDBJ databases">
        <authorList>
            <person name="Tunstrom K."/>
        </authorList>
    </citation>
    <scope>NUCLEOTIDE SEQUENCE</scope>
</reference>
<name>A0AAU9TF62_EUPED</name>
<evidence type="ECO:0000313" key="2">
    <source>
        <dbReference type="EMBL" id="CAH2084187.1"/>
    </source>
</evidence>
<keyword evidence="1" id="KW-0732">Signal</keyword>
<feature type="chain" id="PRO_5043885792" evidence="1">
    <location>
        <begin position="20"/>
        <end position="207"/>
    </location>
</feature>
<dbReference type="Proteomes" id="UP001153954">
    <property type="component" value="Unassembled WGS sequence"/>
</dbReference>
<keyword evidence="3" id="KW-1185">Reference proteome</keyword>
<accession>A0AAU9TF62</accession>